<feature type="domain" description="Glycoside hydrolase family 31 N-terminal" evidence="2">
    <location>
        <begin position="76"/>
        <end position="251"/>
    </location>
</feature>
<keyword evidence="4" id="KW-1185">Reference proteome</keyword>
<evidence type="ECO:0000313" key="3">
    <source>
        <dbReference type="EMBL" id="GAA0168116.1"/>
    </source>
</evidence>
<dbReference type="Gene3D" id="2.60.40.1760">
    <property type="entry name" value="glycosyl hydrolase (family 31)"/>
    <property type="match status" value="1"/>
</dbReference>
<dbReference type="GO" id="GO:0005975">
    <property type="term" value="P:carbohydrate metabolic process"/>
    <property type="evidence" value="ECO:0007669"/>
    <property type="project" value="InterPro"/>
</dbReference>
<sequence length="342" mass="38946">MLAYNSSFFLVVLLLCITTIHFAASVPSKIGKGYQLISIHKTPDGALVGHLQVKEKNNIYGPDIPHLQLYVKHETENRLRVHITDAEKQRWEVPYNLLPREKPPSSKQTLASNSRKNAFSLTSASEYVGSEFIFTYTSDPFTFSIKTKSNGQTIFDTSSDESDNYSPMVFKDQYLEISTKLPKDASLYGLGENTQPHGIKLYPNDPYTLYTNDVSAININTDLYGSHPVYMDLRKIKGVPYAHGVLLFNSNGMDVFYRGDSLTYKVIGGVLDFYFFNGPTPLDVVDHYTQFIGRPAPMPYWSLGKLFQFLCWFLEVPFMFSNDSELFVTFLCDAFMFYVISR</sequence>
<evidence type="ECO:0000259" key="2">
    <source>
        <dbReference type="Pfam" id="PF13802"/>
    </source>
</evidence>
<dbReference type="PANTHER" id="PTHR22762:SF127">
    <property type="entry name" value="ALPHA-XYLOSIDASE 1-RELATED"/>
    <property type="match status" value="1"/>
</dbReference>
<proteinExistence type="predicted"/>
<evidence type="ECO:0000256" key="1">
    <source>
        <dbReference type="SAM" id="SignalP"/>
    </source>
</evidence>
<dbReference type="AlphaFoldDB" id="A0AAV3QXT0"/>
<feature type="signal peptide" evidence="1">
    <location>
        <begin position="1"/>
        <end position="23"/>
    </location>
</feature>
<comment type="caution">
    <text evidence="3">The sequence shown here is derived from an EMBL/GenBank/DDBJ whole genome shotgun (WGS) entry which is preliminary data.</text>
</comment>
<dbReference type="GO" id="GO:0004553">
    <property type="term" value="F:hydrolase activity, hydrolyzing O-glycosyl compounds"/>
    <property type="evidence" value="ECO:0007669"/>
    <property type="project" value="TreeGrafter"/>
</dbReference>
<reference evidence="3 4" key="1">
    <citation type="submission" date="2024-01" db="EMBL/GenBank/DDBJ databases">
        <title>The complete chloroplast genome sequence of Lithospermum erythrorhizon: insights into the phylogenetic relationship among Boraginaceae species and the maternal lineages of purple gromwells.</title>
        <authorList>
            <person name="Okada T."/>
            <person name="Watanabe K."/>
        </authorList>
    </citation>
    <scope>NUCLEOTIDE SEQUENCE [LARGE SCALE GENOMIC DNA]</scope>
</reference>
<dbReference type="InterPro" id="IPR011013">
    <property type="entry name" value="Gal_mutarotase_sf_dom"/>
</dbReference>
<dbReference type="SUPFAM" id="SSF74650">
    <property type="entry name" value="Galactose mutarotase-like"/>
    <property type="match status" value="1"/>
</dbReference>
<protein>
    <submittedName>
        <fullName evidence="3">Glucosidase</fullName>
    </submittedName>
</protein>
<evidence type="ECO:0000313" key="4">
    <source>
        <dbReference type="Proteomes" id="UP001454036"/>
    </source>
</evidence>
<dbReference type="Pfam" id="PF13802">
    <property type="entry name" value="Gal_mutarotas_2"/>
    <property type="match status" value="1"/>
</dbReference>
<dbReference type="PANTHER" id="PTHR22762">
    <property type="entry name" value="ALPHA-GLUCOSIDASE"/>
    <property type="match status" value="1"/>
</dbReference>
<gene>
    <name evidence="3" type="ORF">LIER_40497</name>
</gene>
<name>A0AAV3QXT0_LITER</name>
<accession>A0AAV3QXT0</accession>
<feature type="chain" id="PRO_5043315632" evidence="1">
    <location>
        <begin position="24"/>
        <end position="342"/>
    </location>
</feature>
<dbReference type="EMBL" id="BAABME010023483">
    <property type="protein sequence ID" value="GAA0168116.1"/>
    <property type="molecule type" value="Genomic_DNA"/>
</dbReference>
<dbReference type="InterPro" id="IPR025887">
    <property type="entry name" value="Glyco_hydro_31_N_dom"/>
</dbReference>
<dbReference type="Proteomes" id="UP001454036">
    <property type="component" value="Unassembled WGS sequence"/>
</dbReference>
<organism evidence="3 4">
    <name type="scientific">Lithospermum erythrorhizon</name>
    <name type="common">Purple gromwell</name>
    <name type="synonym">Lithospermum officinale var. erythrorhizon</name>
    <dbReference type="NCBI Taxonomy" id="34254"/>
    <lineage>
        <taxon>Eukaryota</taxon>
        <taxon>Viridiplantae</taxon>
        <taxon>Streptophyta</taxon>
        <taxon>Embryophyta</taxon>
        <taxon>Tracheophyta</taxon>
        <taxon>Spermatophyta</taxon>
        <taxon>Magnoliopsida</taxon>
        <taxon>eudicotyledons</taxon>
        <taxon>Gunneridae</taxon>
        <taxon>Pentapetalae</taxon>
        <taxon>asterids</taxon>
        <taxon>lamiids</taxon>
        <taxon>Boraginales</taxon>
        <taxon>Boraginaceae</taxon>
        <taxon>Boraginoideae</taxon>
        <taxon>Lithospermeae</taxon>
        <taxon>Lithospermum</taxon>
    </lineage>
</organism>
<keyword evidence="1" id="KW-0732">Signal</keyword>
<dbReference type="GO" id="GO:0030246">
    <property type="term" value="F:carbohydrate binding"/>
    <property type="evidence" value="ECO:0007669"/>
    <property type="project" value="InterPro"/>
</dbReference>
<dbReference type="CDD" id="cd14752">
    <property type="entry name" value="GH31_N"/>
    <property type="match status" value="1"/>
</dbReference>